<dbReference type="Proteomes" id="UP000198287">
    <property type="component" value="Unassembled WGS sequence"/>
</dbReference>
<evidence type="ECO:0000313" key="5">
    <source>
        <dbReference type="Proteomes" id="UP000198287"/>
    </source>
</evidence>
<reference evidence="4 5" key="1">
    <citation type="submission" date="2015-12" db="EMBL/GenBank/DDBJ databases">
        <title>The genome of Folsomia candida.</title>
        <authorList>
            <person name="Faddeeva A."/>
            <person name="Derks M.F."/>
            <person name="Anvar Y."/>
            <person name="Smit S."/>
            <person name="Van Straalen N."/>
            <person name="Roelofs D."/>
        </authorList>
    </citation>
    <scope>NUCLEOTIDE SEQUENCE [LARGE SCALE GENOMIC DNA]</scope>
    <source>
        <strain evidence="4 5">VU population</strain>
        <tissue evidence="4">Whole body</tissue>
    </source>
</reference>
<protein>
    <submittedName>
        <fullName evidence="4">Uncharacterized protein</fullName>
    </submittedName>
</protein>
<feature type="region of interest" description="Disordered" evidence="1">
    <location>
        <begin position="32"/>
        <end position="56"/>
    </location>
</feature>
<dbReference type="OrthoDB" id="6363452at2759"/>
<keyword evidence="3" id="KW-0732">Signal</keyword>
<gene>
    <name evidence="4" type="ORF">Fcan01_06104</name>
</gene>
<feature type="signal peptide" evidence="3">
    <location>
        <begin position="1"/>
        <end position="21"/>
    </location>
</feature>
<keyword evidence="2" id="KW-0812">Transmembrane</keyword>
<dbReference type="AlphaFoldDB" id="A0A226EQU7"/>
<keyword evidence="2" id="KW-0472">Membrane</keyword>
<evidence type="ECO:0000256" key="3">
    <source>
        <dbReference type="SAM" id="SignalP"/>
    </source>
</evidence>
<sequence>MNKRLGLTLFVTLCIVACAFAGPTQTGNKVRRLKSKSPVFTEKSSSSQTQNVNPKDNEVQFDTTRALIKTAKALARSHSTSEVLTLNLTNLLILVVLKAIIFGIGLFYFGGVSFKGGHDHGHGWGRSLEGKENPSSIMTQSELLLMLTYVLGSSTDNYDCMYRVACEDPAKAKDYLNASNMLLKGAKYAKKFLSYNPKYEDVVRGLHDAVAHKKNGGECRARYTCSDVPNL</sequence>
<comment type="caution">
    <text evidence="4">The sequence shown here is derived from an EMBL/GenBank/DDBJ whole genome shotgun (WGS) entry which is preliminary data.</text>
</comment>
<keyword evidence="2" id="KW-1133">Transmembrane helix</keyword>
<organism evidence="4 5">
    <name type="scientific">Folsomia candida</name>
    <name type="common">Springtail</name>
    <dbReference type="NCBI Taxonomy" id="158441"/>
    <lineage>
        <taxon>Eukaryota</taxon>
        <taxon>Metazoa</taxon>
        <taxon>Ecdysozoa</taxon>
        <taxon>Arthropoda</taxon>
        <taxon>Hexapoda</taxon>
        <taxon>Collembola</taxon>
        <taxon>Entomobryomorpha</taxon>
        <taxon>Isotomoidea</taxon>
        <taxon>Isotomidae</taxon>
        <taxon>Proisotominae</taxon>
        <taxon>Folsomia</taxon>
    </lineage>
</organism>
<evidence type="ECO:0000256" key="2">
    <source>
        <dbReference type="SAM" id="Phobius"/>
    </source>
</evidence>
<name>A0A226EQU7_FOLCA</name>
<feature type="transmembrane region" description="Helical" evidence="2">
    <location>
        <begin position="91"/>
        <end position="109"/>
    </location>
</feature>
<dbReference type="OMA" id="ACEEPHV"/>
<accession>A0A226EQU7</accession>
<feature type="chain" id="PRO_5012804859" evidence="3">
    <location>
        <begin position="22"/>
        <end position="231"/>
    </location>
</feature>
<evidence type="ECO:0000313" key="4">
    <source>
        <dbReference type="EMBL" id="OXA60003.1"/>
    </source>
</evidence>
<keyword evidence="5" id="KW-1185">Reference proteome</keyword>
<proteinExistence type="predicted"/>
<dbReference type="EMBL" id="LNIX01000002">
    <property type="protein sequence ID" value="OXA60003.1"/>
    <property type="molecule type" value="Genomic_DNA"/>
</dbReference>
<feature type="compositionally biased region" description="Polar residues" evidence="1">
    <location>
        <begin position="42"/>
        <end position="54"/>
    </location>
</feature>
<evidence type="ECO:0000256" key="1">
    <source>
        <dbReference type="SAM" id="MobiDB-lite"/>
    </source>
</evidence>